<dbReference type="PANTHER" id="PTHR34385:SF1">
    <property type="entry name" value="PEPTIDOGLYCAN L-ALANYL-D-GLUTAMATE ENDOPEPTIDASE CWLK"/>
    <property type="match status" value="1"/>
</dbReference>
<dbReference type="RefSeq" id="WP_406832623.1">
    <property type="nucleotide sequence ID" value="NZ_CP157483.1"/>
</dbReference>
<keyword evidence="3" id="KW-0645">Protease</keyword>
<dbReference type="PANTHER" id="PTHR34385">
    <property type="entry name" value="D-ALANYL-D-ALANINE CARBOXYPEPTIDASE"/>
    <property type="match status" value="1"/>
</dbReference>
<dbReference type="InterPro" id="IPR052179">
    <property type="entry name" value="DD-CPase-like"/>
</dbReference>
<gene>
    <name evidence="3" type="ORF">ABEG17_07320</name>
</gene>
<dbReference type="EMBL" id="CP157483">
    <property type="protein sequence ID" value="XBO45138.1"/>
    <property type="molecule type" value="Genomic_DNA"/>
</dbReference>
<feature type="region of interest" description="Disordered" evidence="1">
    <location>
        <begin position="36"/>
        <end position="71"/>
    </location>
</feature>
<sequence length="218" mass="23538">MAGDRRMSERRRERLRRTVVVLLTIVAVSGATAYAVRHGDQTRPDSSPRTAMTVDVTPAPRSTTPVDEAGASGFAPVVTDRIPAPTTSIALSAPVSGTTNMQPAAAAAFKAAFAGARAAGLSPQIKSAWRSERYQQVLFDRAVTKYGSRAEATRWVLPPLASAHVKGYAVDVRPENVAAWLEDHGARYGVCRAYDNEWWHFEYLATDVCPARKPDAAG</sequence>
<protein>
    <submittedName>
        <fullName evidence="3">D-alanyl-D-alanine carboxypeptidase family protein</fullName>
    </submittedName>
</protein>
<dbReference type="SUPFAM" id="SSF55166">
    <property type="entry name" value="Hedgehog/DD-peptidase"/>
    <property type="match status" value="1"/>
</dbReference>
<feature type="domain" description="D-alanyl-D-alanine carboxypeptidase-like core" evidence="2">
    <location>
        <begin position="100"/>
        <end position="203"/>
    </location>
</feature>
<reference evidence="3" key="1">
    <citation type="submission" date="2024-05" db="EMBL/GenBank/DDBJ databases">
        <authorList>
            <person name="Kim S."/>
            <person name="Heo J."/>
            <person name="Choi H."/>
            <person name="Choi Y."/>
            <person name="Kwon S.-W."/>
            <person name="Kim Y."/>
        </authorList>
    </citation>
    <scope>NUCLEOTIDE SEQUENCE</scope>
    <source>
        <strain evidence="3">KACC 23699</strain>
    </source>
</reference>
<keyword evidence="3" id="KW-0121">Carboxypeptidase</keyword>
<accession>A0AAU7JY55</accession>
<dbReference type="AlphaFoldDB" id="A0AAU7JY55"/>
<name>A0AAU7JY55_9MICO</name>
<keyword evidence="3" id="KW-0378">Hydrolase</keyword>
<dbReference type="Gene3D" id="3.30.1380.10">
    <property type="match status" value="1"/>
</dbReference>
<evidence type="ECO:0000259" key="2">
    <source>
        <dbReference type="Pfam" id="PF02557"/>
    </source>
</evidence>
<organism evidence="3">
    <name type="scientific">Pedococcus sp. KACC 23699</name>
    <dbReference type="NCBI Taxonomy" id="3149228"/>
    <lineage>
        <taxon>Bacteria</taxon>
        <taxon>Bacillati</taxon>
        <taxon>Actinomycetota</taxon>
        <taxon>Actinomycetes</taxon>
        <taxon>Micrococcales</taxon>
        <taxon>Intrasporangiaceae</taxon>
        <taxon>Pedococcus</taxon>
    </lineage>
</organism>
<proteinExistence type="predicted"/>
<dbReference type="GO" id="GO:0004180">
    <property type="term" value="F:carboxypeptidase activity"/>
    <property type="evidence" value="ECO:0007669"/>
    <property type="project" value="UniProtKB-KW"/>
</dbReference>
<evidence type="ECO:0000313" key="3">
    <source>
        <dbReference type="EMBL" id="XBO45138.1"/>
    </source>
</evidence>
<dbReference type="GO" id="GO:0006508">
    <property type="term" value="P:proteolysis"/>
    <property type="evidence" value="ECO:0007669"/>
    <property type="project" value="InterPro"/>
</dbReference>
<dbReference type="Pfam" id="PF02557">
    <property type="entry name" value="VanY"/>
    <property type="match status" value="1"/>
</dbReference>
<dbReference type="InterPro" id="IPR009045">
    <property type="entry name" value="Zn_M74/Hedgehog-like"/>
</dbReference>
<evidence type="ECO:0000256" key="1">
    <source>
        <dbReference type="SAM" id="MobiDB-lite"/>
    </source>
</evidence>
<dbReference type="InterPro" id="IPR003709">
    <property type="entry name" value="VanY-like_core_dom"/>
</dbReference>